<dbReference type="CDD" id="cd00009">
    <property type="entry name" value="AAA"/>
    <property type="match status" value="1"/>
</dbReference>
<dbReference type="Proteomes" id="UP000672027">
    <property type="component" value="Chromosome"/>
</dbReference>
<reference evidence="2 3" key="1">
    <citation type="submission" date="2021-04" db="EMBL/GenBank/DDBJ databases">
        <title>Genomics, taxonomy and metabolism of representatives of sulfur bacteria of the genus Thiothrix: Thiothrix fructosivorans QT, Thiothrix unzii A1T and three new species, Thiothrix subterranea sp. nov., Thiothrix litoralis sp. nov. and 'Candidatus Thiothrix anitrata' sp. nov.</title>
        <authorList>
            <person name="Ravin N.V."/>
            <person name="Smolyakov D."/>
            <person name="Rudenko T.S."/>
            <person name="Mardanov A.V."/>
            <person name="Beletsky A.V."/>
            <person name="Markov N.D."/>
            <person name="Fomenkov A.I."/>
            <person name="Roberts R.J."/>
            <person name="Karnachuk O.V."/>
            <person name="Novikov A."/>
            <person name="Grabovich M.Y."/>
        </authorList>
    </citation>
    <scope>NUCLEOTIDE SEQUENCE [LARGE SCALE GENOMIC DNA]</scope>
    <source>
        <strain evidence="2 3">A52</strain>
    </source>
</reference>
<keyword evidence="3" id="KW-1185">Reference proteome</keyword>
<dbReference type="SMART" id="SM00382">
    <property type="entry name" value="AAA"/>
    <property type="match status" value="1"/>
</dbReference>
<dbReference type="InterPro" id="IPR027417">
    <property type="entry name" value="P-loop_NTPase"/>
</dbReference>
<dbReference type="SUPFAM" id="SSF52540">
    <property type="entry name" value="P-loop containing nucleoside triphosphate hydrolases"/>
    <property type="match status" value="1"/>
</dbReference>
<dbReference type="InterPro" id="IPR011704">
    <property type="entry name" value="ATPase_dyneun-rel_AAA"/>
</dbReference>
<feature type="domain" description="AAA+ ATPase" evidence="1">
    <location>
        <begin position="55"/>
        <end position="220"/>
    </location>
</feature>
<name>A0ABX7X210_9GAMM</name>
<evidence type="ECO:0000313" key="3">
    <source>
        <dbReference type="Proteomes" id="UP000672027"/>
    </source>
</evidence>
<dbReference type="Gene3D" id="3.40.50.300">
    <property type="entry name" value="P-loop containing nucleotide triphosphate hydrolases"/>
    <property type="match status" value="1"/>
</dbReference>
<evidence type="ECO:0000313" key="2">
    <source>
        <dbReference type="EMBL" id="QTR49761.1"/>
    </source>
</evidence>
<evidence type="ECO:0000259" key="1">
    <source>
        <dbReference type="SMART" id="SM00382"/>
    </source>
</evidence>
<proteinExistence type="predicted"/>
<dbReference type="InterPro" id="IPR003593">
    <property type="entry name" value="AAA+_ATPase"/>
</dbReference>
<accession>A0ABX7X210</accession>
<dbReference type="EMBL" id="CP072800">
    <property type="protein sequence ID" value="QTR49761.1"/>
    <property type="molecule type" value="Genomic_DNA"/>
</dbReference>
<organism evidence="2 3">
    <name type="scientific">Candidatus Thiothrix anitrata</name>
    <dbReference type="NCBI Taxonomy" id="2823902"/>
    <lineage>
        <taxon>Bacteria</taxon>
        <taxon>Pseudomonadati</taxon>
        <taxon>Pseudomonadota</taxon>
        <taxon>Gammaproteobacteria</taxon>
        <taxon>Thiotrichales</taxon>
        <taxon>Thiotrichaceae</taxon>
        <taxon>Thiothrix</taxon>
    </lineage>
</organism>
<protein>
    <submittedName>
        <fullName evidence="2">MoxR family ATPase</fullName>
    </submittedName>
</protein>
<gene>
    <name evidence="2" type="ORF">J8380_16265</name>
</gene>
<dbReference type="Pfam" id="PF07728">
    <property type="entry name" value="AAA_5"/>
    <property type="match status" value="1"/>
</dbReference>
<sequence length="316" mass="36081">MSRYPFALLDHPNARNGHELLSQRNQSHRRNLKKDATRFDPDEALKTAIHTAIAIGEPLLLTGDAGTGKTQTAYYVAEMLGLDEVLSFQVKSSSSAQDVLYRFDHVKYYREAGSKDATDTNTIKWKSISKGVLWQALEATKTRVVLIDEIDKASRDFPNDLLHELDQMEFTIPELNDLVIGGEKSHRPLVFITSNNERRLPDAFLRRCVFHHVEFNEKLLQRALKAHKDDFKNLPPAFVDLAVNRFLILREKHLRKRPATGEFLAWLRVLAMLAETSEETLQRALVAAEDDLTKLPYLGVLLKDRHDLENIAIQGF</sequence>
<dbReference type="RefSeq" id="WP_210226591.1">
    <property type="nucleotide sequence ID" value="NZ_CP072800.1"/>
</dbReference>